<gene>
    <name evidence="1" type="ORF">DDE84_00385</name>
</gene>
<evidence type="ECO:0000313" key="1">
    <source>
        <dbReference type="EMBL" id="KAE8130086.1"/>
    </source>
</evidence>
<reference evidence="1 2" key="1">
    <citation type="submission" date="2018-04" db="EMBL/GenBank/DDBJ databases">
        <authorList>
            <person name="Eckel V.P."/>
            <person name="Vogel R.F."/>
        </authorList>
    </citation>
    <scope>NUCLEOTIDE SEQUENCE [LARGE SCALE GENOMIC DNA]</scope>
    <source>
        <strain evidence="2">TMW 2.1764</strain>
    </source>
</reference>
<keyword evidence="2" id="KW-1185">Reference proteome</keyword>
<dbReference type="EMBL" id="QDAG01000001">
    <property type="protein sequence ID" value="KAE8130086.1"/>
    <property type="molecule type" value="Genomic_DNA"/>
</dbReference>
<organism evidence="1 2">
    <name type="scientific">Bifidobacterium tibiigranuli</name>
    <dbReference type="NCBI Taxonomy" id="2172043"/>
    <lineage>
        <taxon>Bacteria</taxon>
        <taxon>Bacillati</taxon>
        <taxon>Actinomycetota</taxon>
        <taxon>Actinomycetes</taxon>
        <taxon>Bifidobacteriales</taxon>
        <taxon>Bifidobacteriaceae</taxon>
        <taxon>Bifidobacterium</taxon>
    </lineage>
</organism>
<name>A0A5N6S7B2_9BIFI</name>
<dbReference type="RefSeq" id="WP_152579781.1">
    <property type="nucleotide sequence ID" value="NZ_JAKVIV010000015.1"/>
</dbReference>
<dbReference type="Proteomes" id="UP000325415">
    <property type="component" value="Unassembled WGS sequence"/>
</dbReference>
<proteinExistence type="predicted"/>
<dbReference type="GeneID" id="78126160"/>
<accession>A0A5N6S7B2</accession>
<protein>
    <submittedName>
        <fullName evidence="1">Uncharacterized protein</fullName>
    </submittedName>
</protein>
<dbReference type="AlphaFoldDB" id="A0A5N6S7B2"/>
<comment type="caution">
    <text evidence="1">The sequence shown here is derived from an EMBL/GenBank/DDBJ whole genome shotgun (WGS) entry which is preliminary data.</text>
</comment>
<evidence type="ECO:0000313" key="2">
    <source>
        <dbReference type="Proteomes" id="UP000325415"/>
    </source>
</evidence>
<sequence>MAEMSLAVPVDAKLYNRAVLNSTGDDGDDVLDGVAAAVTGYLRSVSGDTDVVLRTHEEYNAFFDKIEAEVMAEHGQNEPRSESVG</sequence>